<dbReference type="Proteomes" id="UP001163046">
    <property type="component" value="Unassembled WGS sequence"/>
</dbReference>
<proteinExistence type="predicted"/>
<dbReference type="EMBL" id="MU825879">
    <property type="protein sequence ID" value="KAJ7385734.1"/>
    <property type="molecule type" value="Genomic_DNA"/>
</dbReference>
<reference evidence="2" key="1">
    <citation type="submission" date="2023-01" db="EMBL/GenBank/DDBJ databases">
        <title>Genome assembly of the deep-sea coral Lophelia pertusa.</title>
        <authorList>
            <person name="Herrera S."/>
            <person name="Cordes E."/>
        </authorList>
    </citation>
    <scope>NUCLEOTIDE SEQUENCE</scope>
    <source>
        <strain evidence="2">USNM1676648</strain>
        <tissue evidence="2">Polyp</tissue>
    </source>
</reference>
<feature type="region of interest" description="Disordered" evidence="1">
    <location>
        <begin position="136"/>
        <end position="159"/>
    </location>
</feature>
<comment type="caution">
    <text evidence="2">The sequence shown here is derived from an EMBL/GenBank/DDBJ whole genome shotgun (WGS) entry which is preliminary data.</text>
</comment>
<evidence type="ECO:0000313" key="3">
    <source>
        <dbReference type="Proteomes" id="UP001163046"/>
    </source>
</evidence>
<feature type="compositionally biased region" description="Basic and acidic residues" evidence="1">
    <location>
        <begin position="148"/>
        <end position="159"/>
    </location>
</feature>
<organism evidence="2 3">
    <name type="scientific">Desmophyllum pertusum</name>
    <dbReference type="NCBI Taxonomy" id="174260"/>
    <lineage>
        <taxon>Eukaryota</taxon>
        <taxon>Metazoa</taxon>
        <taxon>Cnidaria</taxon>
        <taxon>Anthozoa</taxon>
        <taxon>Hexacorallia</taxon>
        <taxon>Scleractinia</taxon>
        <taxon>Caryophylliina</taxon>
        <taxon>Caryophylliidae</taxon>
        <taxon>Desmophyllum</taxon>
    </lineage>
</organism>
<evidence type="ECO:0000256" key="1">
    <source>
        <dbReference type="SAM" id="MobiDB-lite"/>
    </source>
</evidence>
<dbReference type="AlphaFoldDB" id="A0A9W9ZTK9"/>
<name>A0A9W9ZTK9_9CNID</name>
<gene>
    <name evidence="2" type="ORF">OS493_013766</name>
</gene>
<evidence type="ECO:0000313" key="2">
    <source>
        <dbReference type="EMBL" id="KAJ7385734.1"/>
    </source>
</evidence>
<protein>
    <submittedName>
        <fullName evidence="2">Uncharacterized protein</fullName>
    </submittedName>
</protein>
<keyword evidence="3" id="KW-1185">Reference proteome</keyword>
<accession>A0A9W9ZTK9</accession>
<sequence>MAENTGGRSDKKGSFFPSSRCHCAARESVHVHCPCDECKGKAVNPKTQQKHLLSFNQREVIEHEIESSTDQDGGDSFEVRSEVEEDTQAMNSECMNLEDDEGRNYYSNQPSTSNQLFNTDISGGSCYVFQSSYTESPPSTSSCLFANPEDRAPGRGVDQDQHREQLKDSGLQPRGITTTLGLGKTIGFKM</sequence>